<dbReference type="CDD" id="cd05233">
    <property type="entry name" value="SDR_c"/>
    <property type="match status" value="1"/>
</dbReference>
<dbReference type="Pfam" id="PF08426">
    <property type="entry name" value="ICE2"/>
    <property type="match status" value="1"/>
</dbReference>
<dbReference type="PANTHER" id="PTHR31726:SF2">
    <property type="entry name" value="PROTEIN ICE2"/>
    <property type="match status" value="1"/>
</dbReference>
<name>A0A8H3V7A0_VENIN</name>
<feature type="transmembrane region" description="Helical" evidence="2">
    <location>
        <begin position="33"/>
        <end position="52"/>
    </location>
</feature>
<feature type="transmembrane region" description="Helical" evidence="2">
    <location>
        <begin position="356"/>
        <end position="375"/>
    </location>
</feature>
<comment type="caution">
    <text evidence="3">The sequence shown here is derived from an EMBL/GenBank/DDBJ whole genome shotgun (WGS) entry which is preliminary data.</text>
</comment>
<reference evidence="3 4" key="1">
    <citation type="submission" date="2019-11" db="EMBL/GenBank/DDBJ databases">
        <title>Venturia inaequalis Genome Resource.</title>
        <authorList>
            <person name="Lichtner F.J."/>
        </authorList>
    </citation>
    <scope>NUCLEOTIDE SEQUENCE [LARGE SCALE GENOMIC DNA]</scope>
    <source>
        <strain evidence="3">Bline_iso_100314</strain>
    </source>
</reference>
<protein>
    <recommendedName>
        <fullName evidence="5">NAD(P)-binding protein</fullName>
    </recommendedName>
</protein>
<evidence type="ECO:0000256" key="1">
    <source>
        <dbReference type="SAM" id="MobiDB-lite"/>
    </source>
</evidence>
<feature type="compositionally biased region" description="Basic and acidic residues" evidence="1">
    <location>
        <begin position="602"/>
        <end position="631"/>
    </location>
</feature>
<feature type="transmembrane region" description="Helical" evidence="2">
    <location>
        <begin position="395"/>
        <end position="416"/>
    </location>
</feature>
<evidence type="ECO:0000313" key="3">
    <source>
        <dbReference type="EMBL" id="KAE9984512.1"/>
    </source>
</evidence>
<dbReference type="EMBL" id="WNWQ01000016">
    <property type="protein sequence ID" value="KAE9984512.1"/>
    <property type="molecule type" value="Genomic_DNA"/>
</dbReference>
<dbReference type="PANTHER" id="PTHR31726">
    <property type="entry name" value="PROTEIN ICE2"/>
    <property type="match status" value="1"/>
</dbReference>
<feature type="transmembrane region" description="Helical" evidence="2">
    <location>
        <begin position="298"/>
        <end position="321"/>
    </location>
</feature>
<evidence type="ECO:0008006" key="5">
    <source>
        <dbReference type="Google" id="ProtNLM"/>
    </source>
</evidence>
<dbReference type="Proteomes" id="UP000433883">
    <property type="component" value="Unassembled WGS sequence"/>
</dbReference>
<proteinExistence type="predicted"/>
<feature type="transmembrane region" description="Helical" evidence="2">
    <location>
        <begin position="204"/>
        <end position="224"/>
    </location>
</feature>
<sequence length="667" mass="73448">MWLLRLVSSAVFLFLIVFTIPLSFDVGGRDCGLAFSLALATYYFFFSILQLLTPNESRIRFAFIQSIKYTQWITITILMFWSLNKFSIDSKDNASGSWAERTFSFTNDESFQAWLFGRRGFLESLAINGWDKVLRYSTPVFQLLEGFCSLLIIQACGQITRWLVNRERGDTWMIGLLGVSASIISVASYFLWRITTFPELNNVDAILIGATLTCVIILGSWGIGSGRGNPVESSLLFAYITLCIYQIFTDYKPSHPSAAQATLPVQSEYPPLPPMIMATYTTLLNYFSTLPTAVHASWHFFLAAIFTITPSVIISLIYRVFVMYAAARIIPAVRESGARALSQDPTLEDDDDAGRFLGFLSWFSPSILIAVYTSLLMQHFSTTNGHGSGISGEWWSGVGGSGIGLMAAQALAANGAKVYTVGRRKEALDKAASSHNPDEHDGQIIPCSPCDVTSKKDIEALVGEISAKESHIDLLITAAGIEGTKVEPDQDNAEDLKAKLWEKESFEAWDQTYRTDVSGVYFTTVAFLPLLERGVAEHGHLAPSVIVISSMSGIMRHAQGHFGYNAAKGATVHLTKLMSAEFQKLKIRVNSIAPGYFPSEMTTKESGEDQKSELPAEKVQSKDHEVPMQRGGKDEEMAQAVLFLTKNTYVNGEILAIDGGVLNVVAD</sequence>
<accession>A0A8H3V7A0</accession>
<dbReference type="InterPro" id="IPR002347">
    <property type="entry name" value="SDR_fam"/>
</dbReference>
<feature type="transmembrane region" description="Helical" evidence="2">
    <location>
        <begin position="59"/>
        <end position="81"/>
    </location>
</feature>
<feature type="transmembrane region" description="Helical" evidence="2">
    <location>
        <begin position="140"/>
        <end position="160"/>
    </location>
</feature>
<dbReference type="Pfam" id="PF13561">
    <property type="entry name" value="adh_short_C2"/>
    <property type="match status" value="1"/>
</dbReference>
<organism evidence="3 4">
    <name type="scientific">Venturia inaequalis</name>
    <name type="common">Apple scab fungus</name>
    <dbReference type="NCBI Taxonomy" id="5025"/>
    <lineage>
        <taxon>Eukaryota</taxon>
        <taxon>Fungi</taxon>
        <taxon>Dikarya</taxon>
        <taxon>Ascomycota</taxon>
        <taxon>Pezizomycotina</taxon>
        <taxon>Dothideomycetes</taxon>
        <taxon>Pleosporomycetidae</taxon>
        <taxon>Venturiales</taxon>
        <taxon>Venturiaceae</taxon>
        <taxon>Venturia</taxon>
    </lineage>
</organism>
<dbReference type="AlphaFoldDB" id="A0A8H3V7A0"/>
<dbReference type="PRINTS" id="PR00081">
    <property type="entry name" value="GDHRDH"/>
</dbReference>
<evidence type="ECO:0000313" key="4">
    <source>
        <dbReference type="Proteomes" id="UP000433883"/>
    </source>
</evidence>
<dbReference type="InterPro" id="IPR036291">
    <property type="entry name" value="NAD(P)-bd_dom_sf"/>
</dbReference>
<dbReference type="GO" id="GO:0032541">
    <property type="term" value="C:cortical endoplasmic reticulum"/>
    <property type="evidence" value="ECO:0007669"/>
    <property type="project" value="TreeGrafter"/>
</dbReference>
<dbReference type="GO" id="GO:0005789">
    <property type="term" value="C:endoplasmic reticulum membrane"/>
    <property type="evidence" value="ECO:0007669"/>
    <property type="project" value="TreeGrafter"/>
</dbReference>
<dbReference type="InterPro" id="IPR013635">
    <property type="entry name" value="Ice2"/>
</dbReference>
<dbReference type="GO" id="GO:0097038">
    <property type="term" value="C:perinuclear endoplasmic reticulum"/>
    <property type="evidence" value="ECO:0007669"/>
    <property type="project" value="TreeGrafter"/>
</dbReference>
<dbReference type="GO" id="GO:0000921">
    <property type="term" value="P:septin ring assembly"/>
    <property type="evidence" value="ECO:0007669"/>
    <property type="project" value="TreeGrafter"/>
</dbReference>
<feature type="region of interest" description="Disordered" evidence="1">
    <location>
        <begin position="600"/>
        <end position="631"/>
    </location>
</feature>
<gene>
    <name evidence="3" type="ORF">BLS_002214</name>
</gene>
<feature type="transmembrane region" description="Helical" evidence="2">
    <location>
        <begin position="231"/>
        <end position="248"/>
    </location>
</feature>
<keyword evidence="2" id="KW-1133">Transmembrane helix</keyword>
<keyword evidence="2" id="KW-0812">Transmembrane</keyword>
<evidence type="ECO:0000256" key="2">
    <source>
        <dbReference type="SAM" id="Phobius"/>
    </source>
</evidence>
<keyword evidence="2" id="KW-0472">Membrane</keyword>
<feature type="transmembrane region" description="Helical" evidence="2">
    <location>
        <begin position="172"/>
        <end position="192"/>
    </location>
</feature>
<dbReference type="GO" id="GO:0048309">
    <property type="term" value="P:endoplasmic reticulum inheritance"/>
    <property type="evidence" value="ECO:0007669"/>
    <property type="project" value="TreeGrafter"/>
</dbReference>
<dbReference type="Gene3D" id="3.40.50.720">
    <property type="entry name" value="NAD(P)-binding Rossmann-like Domain"/>
    <property type="match status" value="1"/>
</dbReference>
<dbReference type="SUPFAM" id="SSF51735">
    <property type="entry name" value="NAD(P)-binding Rossmann-fold domains"/>
    <property type="match status" value="1"/>
</dbReference>